<proteinExistence type="predicted"/>
<dbReference type="AlphaFoldDB" id="A0A1M6LDC7"/>
<dbReference type="Proteomes" id="UP000184050">
    <property type="component" value="Unassembled WGS sequence"/>
</dbReference>
<sequence length="70" mass="7927">MNTHWEITQERILKSINLNIYLLAQICPEGMHSRNLCHGNESTDYAEGIPMGQIRTSGVASFLPKNCNHE</sequence>
<accession>A0A1M6LDC7</accession>
<evidence type="ECO:0000313" key="2">
    <source>
        <dbReference type="Proteomes" id="UP000184050"/>
    </source>
</evidence>
<reference evidence="1 2" key="1">
    <citation type="submission" date="2016-11" db="EMBL/GenBank/DDBJ databases">
        <authorList>
            <person name="Jaros S."/>
            <person name="Januszkiewicz K."/>
            <person name="Wedrychowicz H."/>
        </authorList>
    </citation>
    <scope>NUCLEOTIDE SEQUENCE [LARGE SCALE GENOMIC DNA]</scope>
    <source>
        <strain evidence="1 2">DSM 27063</strain>
    </source>
</reference>
<name>A0A1M6LDC7_9BACT</name>
<dbReference type="EMBL" id="FQZE01000026">
    <property type="protein sequence ID" value="SHJ69216.1"/>
    <property type="molecule type" value="Genomic_DNA"/>
</dbReference>
<protein>
    <submittedName>
        <fullName evidence="1">Uncharacterized protein</fullName>
    </submittedName>
</protein>
<keyword evidence="2" id="KW-1185">Reference proteome</keyword>
<organism evidence="1 2">
    <name type="scientific">Tangfeifania diversioriginum</name>
    <dbReference type="NCBI Taxonomy" id="1168035"/>
    <lineage>
        <taxon>Bacteria</taxon>
        <taxon>Pseudomonadati</taxon>
        <taxon>Bacteroidota</taxon>
        <taxon>Bacteroidia</taxon>
        <taxon>Marinilabiliales</taxon>
        <taxon>Prolixibacteraceae</taxon>
        <taxon>Tangfeifania</taxon>
    </lineage>
</organism>
<evidence type="ECO:0000313" key="1">
    <source>
        <dbReference type="EMBL" id="SHJ69216.1"/>
    </source>
</evidence>
<gene>
    <name evidence="1" type="ORF">SAMN05444280_12659</name>
</gene>